<evidence type="ECO:0000313" key="1">
    <source>
        <dbReference type="EMBL" id="SVA21055.1"/>
    </source>
</evidence>
<dbReference type="EMBL" id="UINC01005396">
    <property type="protein sequence ID" value="SVA21055.1"/>
    <property type="molecule type" value="Genomic_DNA"/>
</dbReference>
<reference evidence="1" key="1">
    <citation type="submission" date="2018-05" db="EMBL/GenBank/DDBJ databases">
        <authorList>
            <person name="Lanie J.A."/>
            <person name="Ng W.-L."/>
            <person name="Kazmierczak K.M."/>
            <person name="Andrzejewski T.M."/>
            <person name="Davidsen T.M."/>
            <person name="Wayne K.J."/>
            <person name="Tettelin H."/>
            <person name="Glass J.I."/>
            <person name="Rusch D."/>
            <person name="Podicherti R."/>
            <person name="Tsui H.-C.T."/>
            <person name="Winkler M.E."/>
        </authorList>
    </citation>
    <scope>NUCLEOTIDE SEQUENCE</scope>
</reference>
<protein>
    <submittedName>
        <fullName evidence="1">Uncharacterized protein</fullName>
    </submittedName>
</protein>
<accession>A0A381TYH9</accession>
<gene>
    <name evidence="1" type="ORF">METZ01_LOCUS73909</name>
</gene>
<organism evidence="1">
    <name type="scientific">marine metagenome</name>
    <dbReference type="NCBI Taxonomy" id="408172"/>
    <lineage>
        <taxon>unclassified sequences</taxon>
        <taxon>metagenomes</taxon>
        <taxon>ecological metagenomes</taxon>
    </lineage>
</organism>
<name>A0A381TYH9_9ZZZZ</name>
<proteinExistence type="predicted"/>
<dbReference type="AlphaFoldDB" id="A0A381TYH9"/>
<sequence length="137" mass="16167">MATRIFIWRRRSTFRAGHRTAVNITIVWRKNMYHIRRVYKTKPGQARKVATLAHLEAQIFRDAGQRGEFNVYFNPGTTPGEKNKVVLQWNDDVIRSIFRSENEIPAKALEIQRELVDLTEDNWLEIDELLTPEKMVK</sequence>